<protein>
    <submittedName>
        <fullName evidence="1">Uncharacterized protein</fullName>
    </submittedName>
</protein>
<dbReference type="Proteomes" id="UP000011014">
    <property type="component" value="Unassembled WGS sequence"/>
</dbReference>
<evidence type="ECO:0000313" key="1">
    <source>
        <dbReference type="EMBL" id="CBY30917.1"/>
    </source>
</evidence>
<proteinExistence type="predicted"/>
<gene>
    <name evidence="1" type="ORF">GSOID_T00018864001</name>
</gene>
<name>E4Y5L7_OIKDI</name>
<sequence length="97" mass="10252">MRLGALKGVLLLDFISDDGVPESVEPLLHGLDLVVIGVESLPGVYVAAWLGKASPGVDWLVLFLLLDNLLSGVLGALSGNEEQGSKSAEFFSERWSG</sequence>
<dbReference type="AlphaFoldDB" id="E4Y5L7"/>
<dbReference type="EMBL" id="FN654287">
    <property type="protein sequence ID" value="CBY30917.1"/>
    <property type="molecule type" value="Genomic_DNA"/>
</dbReference>
<accession>E4Y5L7</accession>
<reference evidence="1" key="1">
    <citation type="journal article" date="2010" name="Science">
        <title>Plasticity of animal genome architecture unmasked by rapid evolution of a pelagic tunicate.</title>
        <authorList>
            <person name="Denoeud F."/>
            <person name="Henriet S."/>
            <person name="Mungpakdee S."/>
            <person name="Aury J.M."/>
            <person name="Da Silva C."/>
            <person name="Brinkmann H."/>
            <person name="Mikhaleva J."/>
            <person name="Olsen L.C."/>
            <person name="Jubin C."/>
            <person name="Canestro C."/>
            <person name="Bouquet J.M."/>
            <person name="Danks G."/>
            <person name="Poulain J."/>
            <person name="Campsteijn C."/>
            <person name="Adamski M."/>
            <person name="Cross I."/>
            <person name="Yadetie F."/>
            <person name="Muffato M."/>
            <person name="Louis A."/>
            <person name="Butcher S."/>
            <person name="Tsagkogeorga G."/>
            <person name="Konrad A."/>
            <person name="Singh S."/>
            <person name="Jensen M.F."/>
            <person name="Cong E.H."/>
            <person name="Eikeseth-Otteraa H."/>
            <person name="Noel B."/>
            <person name="Anthouard V."/>
            <person name="Porcel B.M."/>
            <person name="Kachouri-Lafond R."/>
            <person name="Nishino A."/>
            <person name="Ugolini M."/>
            <person name="Chourrout P."/>
            <person name="Nishida H."/>
            <person name="Aasland R."/>
            <person name="Huzurbazar S."/>
            <person name="Westhof E."/>
            <person name="Delsuc F."/>
            <person name="Lehrach H."/>
            <person name="Reinhardt R."/>
            <person name="Weissenbach J."/>
            <person name="Roy S.W."/>
            <person name="Artiguenave F."/>
            <person name="Postlethwait J.H."/>
            <person name="Manak J.R."/>
            <person name="Thompson E.M."/>
            <person name="Jaillon O."/>
            <person name="Du Pasquier L."/>
            <person name="Boudinot P."/>
            <person name="Liberles D.A."/>
            <person name="Volff J.N."/>
            <person name="Philippe H."/>
            <person name="Lenhard B."/>
            <person name="Roest Crollius H."/>
            <person name="Wincker P."/>
            <person name="Chourrout D."/>
        </authorList>
    </citation>
    <scope>NUCLEOTIDE SEQUENCE [LARGE SCALE GENOMIC DNA]</scope>
</reference>
<organism evidence="1">
    <name type="scientific">Oikopleura dioica</name>
    <name type="common">Tunicate</name>
    <dbReference type="NCBI Taxonomy" id="34765"/>
    <lineage>
        <taxon>Eukaryota</taxon>
        <taxon>Metazoa</taxon>
        <taxon>Chordata</taxon>
        <taxon>Tunicata</taxon>
        <taxon>Appendicularia</taxon>
        <taxon>Copelata</taxon>
        <taxon>Oikopleuridae</taxon>
        <taxon>Oikopleura</taxon>
    </lineage>
</organism>